<reference evidence="2" key="1">
    <citation type="journal article" date="2014" name="Genome Announc.">
        <title>Draft genome sequence of Colletotrichum sublineola, a destructive pathogen of cultivated sorghum.</title>
        <authorList>
            <person name="Baroncelli R."/>
            <person name="Sanz-Martin J.M."/>
            <person name="Rech G.E."/>
            <person name="Sukno S.A."/>
            <person name="Thon M.R."/>
        </authorList>
    </citation>
    <scope>NUCLEOTIDE SEQUENCE [LARGE SCALE GENOMIC DNA]</scope>
    <source>
        <strain evidence="2">TX430BB</strain>
    </source>
</reference>
<dbReference type="AlphaFoldDB" id="A0A066XSG2"/>
<evidence type="ECO:0000313" key="1">
    <source>
        <dbReference type="EMBL" id="KDN68666.1"/>
    </source>
</evidence>
<dbReference type="OrthoDB" id="2998174at2759"/>
<evidence type="ECO:0000313" key="2">
    <source>
        <dbReference type="Proteomes" id="UP000027238"/>
    </source>
</evidence>
<gene>
    <name evidence="1" type="ORF">CSUB01_12611</name>
</gene>
<protein>
    <submittedName>
        <fullName evidence="1">Putative longiborneol synthase</fullName>
    </submittedName>
</protein>
<proteinExistence type="predicted"/>
<dbReference type="STRING" id="1173701.A0A066XSG2"/>
<name>A0A066XSG2_COLSU</name>
<keyword evidence="2" id="KW-1185">Reference proteome</keyword>
<dbReference type="Proteomes" id="UP000027238">
    <property type="component" value="Unassembled WGS sequence"/>
</dbReference>
<dbReference type="SUPFAM" id="SSF48576">
    <property type="entry name" value="Terpenoid synthases"/>
    <property type="match status" value="1"/>
</dbReference>
<dbReference type="InterPro" id="IPR008949">
    <property type="entry name" value="Isoprenoid_synthase_dom_sf"/>
</dbReference>
<comment type="caution">
    <text evidence="1">The sequence shown here is derived from an EMBL/GenBank/DDBJ whole genome shotgun (WGS) entry which is preliminary data.</text>
</comment>
<dbReference type="HOGENOM" id="CLU_052212_0_2_1"/>
<dbReference type="EMBL" id="JMSE01000638">
    <property type="protein sequence ID" value="KDN68666.1"/>
    <property type="molecule type" value="Genomic_DNA"/>
</dbReference>
<dbReference type="Gene3D" id="1.10.600.10">
    <property type="entry name" value="Farnesyl Diphosphate Synthase"/>
    <property type="match status" value="1"/>
</dbReference>
<accession>A0A066XSG2</accession>
<sequence>MPGPPVSQAAEGVRQRLSILIPKFLQSINYTPPLAVNKQELREAVLERGRQSGVSVDSDNGSVMRFETGISVAADMYPLHPFEVQVHIGLFTWLGFIIDDLNTEFGTDLEQFQSRFHCGEKQPGPVLECFANVLRSTTDHYEPVVANLIVLSALAFVNCNAIEPRRDYQAIIPTKQTANWPYYFRDKEGLPEVYTYFCFYRDLCPDISQFMPAAPDMARFINLTNDILS</sequence>
<dbReference type="eggNOG" id="ENOG502SQ3X">
    <property type="taxonomic scope" value="Eukaryota"/>
</dbReference>
<dbReference type="OMA" id="IKGTMEF"/>
<organism evidence="1 2">
    <name type="scientific">Colletotrichum sublineola</name>
    <name type="common">Sorghum anthracnose fungus</name>
    <dbReference type="NCBI Taxonomy" id="1173701"/>
    <lineage>
        <taxon>Eukaryota</taxon>
        <taxon>Fungi</taxon>
        <taxon>Dikarya</taxon>
        <taxon>Ascomycota</taxon>
        <taxon>Pezizomycotina</taxon>
        <taxon>Sordariomycetes</taxon>
        <taxon>Hypocreomycetidae</taxon>
        <taxon>Glomerellales</taxon>
        <taxon>Glomerellaceae</taxon>
        <taxon>Colletotrichum</taxon>
        <taxon>Colletotrichum graminicola species complex</taxon>
    </lineage>
</organism>